<keyword evidence="2 3" id="KW-0408">Iron</keyword>
<dbReference type="EMBL" id="SDWJ01000001">
    <property type="protein sequence ID" value="MVZ96511.1"/>
    <property type="molecule type" value="Genomic_DNA"/>
</dbReference>
<dbReference type="OrthoDB" id="9805202at2"/>
<proteinExistence type="predicted"/>
<organism evidence="6 7">
    <name type="scientific">Sphingorhabdus profundilacus</name>
    <dbReference type="NCBI Taxonomy" id="2509718"/>
    <lineage>
        <taxon>Bacteria</taxon>
        <taxon>Pseudomonadati</taxon>
        <taxon>Pseudomonadota</taxon>
        <taxon>Alphaproteobacteria</taxon>
        <taxon>Sphingomonadales</taxon>
        <taxon>Sphingomonadaceae</taxon>
        <taxon>Sphingorhabdus</taxon>
    </lineage>
</organism>
<keyword evidence="7" id="KW-1185">Reference proteome</keyword>
<dbReference type="AlphaFoldDB" id="A0A6I4LU09"/>
<dbReference type="Proteomes" id="UP000471147">
    <property type="component" value="Unassembled WGS sequence"/>
</dbReference>
<keyword evidence="4" id="KW-0812">Transmembrane</keyword>
<comment type="caution">
    <text evidence="6">The sequence shown here is derived from an EMBL/GenBank/DDBJ whole genome shotgun (WGS) entry which is preliminary data.</text>
</comment>
<feature type="domain" description="Cytochrome c" evidence="5">
    <location>
        <begin position="73"/>
        <end position="196"/>
    </location>
</feature>
<keyword evidence="1 3" id="KW-0479">Metal-binding</keyword>
<evidence type="ECO:0000256" key="3">
    <source>
        <dbReference type="PROSITE-ProRule" id="PRU00433"/>
    </source>
</evidence>
<protein>
    <recommendedName>
        <fullName evidence="5">Cytochrome c domain-containing protein</fullName>
    </recommendedName>
</protein>
<gene>
    <name evidence="6" type="ORF">EUU23_02185</name>
</gene>
<evidence type="ECO:0000259" key="5">
    <source>
        <dbReference type="PROSITE" id="PS51007"/>
    </source>
</evidence>
<keyword evidence="3" id="KW-0349">Heme</keyword>
<feature type="transmembrane region" description="Helical" evidence="4">
    <location>
        <begin position="20"/>
        <end position="39"/>
    </location>
</feature>
<accession>A0A6I4LU09</accession>
<evidence type="ECO:0000256" key="2">
    <source>
        <dbReference type="ARBA" id="ARBA00023004"/>
    </source>
</evidence>
<dbReference type="GO" id="GO:0046872">
    <property type="term" value="F:metal ion binding"/>
    <property type="evidence" value="ECO:0007669"/>
    <property type="project" value="UniProtKB-KW"/>
</dbReference>
<dbReference type="GO" id="GO:0020037">
    <property type="term" value="F:heme binding"/>
    <property type="evidence" value="ECO:0007669"/>
    <property type="project" value="InterPro"/>
</dbReference>
<evidence type="ECO:0000256" key="1">
    <source>
        <dbReference type="ARBA" id="ARBA00022723"/>
    </source>
</evidence>
<sequence length="328" mass="35499">MPRSRRTSPLDQGSCNIGKLIFTILIGIAGGAAIAASPAPLLQSIWWTADGAETDAATTKASTCLAFDPQDADRVKAGMALFNTPSLLGGQAAKAGLNCNSCHDNGRDNRHFYVEGLSSTPGTADVTSSFFSILRGNAVKDPVVIPDLANPGKISRAADDQILERFIRTLIVEEFSGKEPNQSTLSALATYVRAIRKCDGAQIIDRRLDDQLQLVDAAIGGALAMHRSGENATALILVRAARHQLGLIDERYSAPRFKAERSALLDSSRQLQDIAEAQNADLFNPALTLWHEQFTANLVPRLRAGERHSLYTRKKFRAAWKQVPKPGL</sequence>
<evidence type="ECO:0000256" key="4">
    <source>
        <dbReference type="SAM" id="Phobius"/>
    </source>
</evidence>
<evidence type="ECO:0000313" key="7">
    <source>
        <dbReference type="Proteomes" id="UP000471147"/>
    </source>
</evidence>
<dbReference type="InterPro" id="IPR009056">
    <property type="entry name" value="Cyt_c-like_dom"/>
</dbReference>
<dbReference type="PROSITE" id="PS51007">
    <property type="entry name" value="CYTC"/>
    <property type="match status" value="1"/>
</dbReference>
<keyword evidence="4" id="KW-0472">Membrane</keyword>
<name>A0A6I4LU09_9SPHN</name>
<keyword evidence="4" id="KW-1133">Transmembrane helix</keyword>
<dbReference type="GO" id="GO:0009055">
    <property type="term" value="F:electron transfer activity"/>
    <property type="evidence" value="ECO:0007669"/>
    <property type="project" value="InterPro"/>
</dbReference>
<reference evidence="6 7" key="1">
    <citation type="submission" date="2019-01" db="EMBL/GenBank/DDBJ databases">
        <title>Sphingorhabdus lacus sp.nov., isolated from an oligotrophic freshwater lake.</title>
        <authorList>
            <person name="Park M."/>
        </authorList>
    </citation>
    <scope>NUCLEOTIDE SEQUENCE [LARGE SCALE GENOMIC DNA]</scope>
    <source>
        <strain evidence="6 7">IMCC26285</strain>
    </source>
</reference>
<dbReference type="RefSeq" id="WP_160352484.1">
    <property type="nucleotide sequence ID" value="NZ_SDWJ01000001.1"/>
</dbReference>
<evidence type="ECO:0000313" key="6">
    <source>
        <dbReference type="EMBL" id="MVZ96511.1"/>
    </source>
</evidence>